<organism evidence="1">
    <name type="scientific">uncultured Caudovirales phage</name>
    <dbReference type="NCBI Taxonomy" id="2100421"/>
    <lineage>
        <taxon>Viruses</taxon>
        <taxon>Duplodnaviria</taxon>
        <taxon>Heunggongvirae</taxon>
        <taxon>Uroviricota</taxon>
        <taxon>Caudoviricetes</taxon>
        <taxon>Peduoviridae</taxon>
        <taxon>Maltschvirus</taxon>
        <taxon>Maltschvirus maltsch</taxon>
    </lineage>
</organism>
<sequence length="341" mass="36237">MATSPYSRRLNLTRDQLAAFLTDQQQIRQFELLFSVVDELQVITGTDFEYQADTAAATANEALAQISALAQDTAVEDAVLNAKVQQALDAIPRLAQVLNLLALAPVEQHNNSVTTDYIDFNTNAPDPTTKVGRLHWNGGYTLNLDMTPNVNQSIGESQYYYIKASANIAKGQLVMFDGAVGSSGVLKGKPSTGLTNGQLVMGVAAEAIVLNDFGLVSSFGLVRGFNTTGTPYGEVWADGDILYYNPSFAGGLTKNLPQAPIPHVVVAAVVNAAPAGSGSIFVRVQAEPLVGQLSDVYAPAPSTGDVLIYDGIQQRWESGPLTAAALPAFVKSNLVLTWLSM</sequence>
<reference evidence="1" key="1">
    <citation type="submission" date="2020-04" db="EMBL/GenBank/DDBJ databases">
        <authorList>
            <person name="Chiriac C."/>
            <person name="Salcher M."/>
            <person name="Ghai R."/>
            <person name="Kavagutti S V."/>
        </authorList>
    </citation>
    <scope>NUCLEOTIDE SEQUENCE</scope>
</reference>
<evidence type="ECO:0000313" key="1">
    <source>
        <dbReference type="EMBL" id="CAB4152911.1"/>
    </source>
</evidence>
<proteinExistence type="predicted"/>
<protein>
    <submittedName>
        <fullName evidence="1">Uncharacterized protein</fullName>
    </submittedName>
</protein>
<name>A0A6J5N4F2_9CAUD</name>
<gene>
    <name evidence="1" type="ORF">UFOVP608_38</name>
</gene>
<dbReference type="EMBL" id="LR796583">
    <property type="protein sequence ID" value="CAB4152911.1"/>
    <property type="molecule type" value="Genomic_DNA"/>
</dbReference>
<accession>A0A6J5N4F2</accession>